<dbReference type="Proteomes" id="UP001257277">
    <property type="component" value="Unassembled WGS sequence"/>
</dbReference>
<dbReference type="InterPro" id="IPR014729">
    <property type="entry name" value="Rossmann-like_a/b/a_fold"/>
</dbReference>
<evidence type="ECO:0000256" key="6">
    <source>
        <dbReference type="ARBA" id="ARBA00022840"/>
    </source>
</evidence>
<feature type="binding site" evidence="8">
    <location>
        <begin position="30"/>
        <end position="37"/>
    </location>
    <ligand>
        <name>ATP</name>
        <dbReference type="ChEBI" id="CHEBI:30616"/>
    </ligand>
</feature>
<accession>A0ABU3LC50</accession>
<dbReference type="RefSeq" id="WP_349240545.1">
    <property type="nucleotide sequence ID" value="NZ_JAVTTO010000001.1"/>
</dbReference>
<evidence type="ECO:0000256" key="5">
    <source>
        <dbReference type="ARBA" id="ARBA00022741"/>
    </source>
</evidence>
<feature type="active site" description="Proton donor" evidence="8">
    <location>
        <position position="37"/>
    </location>
</feature>
<comment type="similarity">
    <text evidence="2 8">Belongs to the pantothenate synthetase family.</text>
</comment>
<dbReference type="InterPro" id="IPR004821">
    <property type="entry name" value="Cyt_trans-like"/>
</dbReference>
<evidence type="ECO:0000256" key="2">
    <source>
        <dbReference type="ARBA" id="ARBA00009256"/>
    </source>
</evidence>
<proteinExistence type="inferred from homology"/>
<dbReference type="InterPro" id="IPR003721">
    <property type="entry name" value="Pantoate_ligase"/>
</dbReference>
<comment type="subcellular location">
    <subcellularLocation>
        <location evidence="8">Cytoplasm</location>
    </subcellularLocation>
</comment>
<keyword evidence="4 8" id="KW-0566">Pantothenate biosynthesis</keyword>
<comment type="miscellaneous">
    <text evidence="8">The reaction proceeds by a bi uni uni bi ping pong mechanism.</text>
</comment>
<dbReference type="NCBIfam" id="TIGR00018">
    <property type="entry name" value="panC"/>
    <property type="match status" value="1"/>
</dbReference>
<comment type="caution">
    <text evidence="9">The sequence shown here is derived from an EMBL/GenBank/DDBJ whole genome shotgun (WGS) entry which is preliminary data.</text>
</comment>
<dbReference type="HAMAP" id="MF_00158">
    <property type="entry name" value="PanC"/>
    <property type="match status" value="1"/>
</dbReference>
<dbReference type="SUPFAM" id="SSF52374">
    <property type="entry name" value="Nucleotidylyl transferase"/>
    <property type="match status" value="1"/>
</dbReference>
<comment type="caution">
    <text evidence="8">Lacks conserved residue(s) required for the propagation of feature annotation.</text>
</comment>
<dbReference type="GO" id="GO:0016874">
    <property type="term" value="F:ligase activity"/>
    <property type="evidence" value="ECO:0007669"/>
    <property type="project" value="UniProtKB-KW"/>
</dbReference>
<sequence length="282" mass="32072">MLIFKTKEKLINHLTLLKAKNLSVGFVPTMGALHLGHLSLIKTSKENNDVTVASIFVNPTQFDNKKDLINYPLTIDKDIKLLQNEHCDILFLPPVSEMYDQSVSAQKFDFDGLEFEMEGKHRAGHFDGVGTIVKSFFDIIKPHNAYFGEKDFQQLQIVKKMVEKHNISVQVHGCPIYREQDGLAMSSRNTRLTFDQRQCAPFIHATLQKAAKLFEKSTIDDVVKWVENEFEQNAILALEYFTVADVVTLRTASKKETGKTYRGFIAAFAGEIRLIDNIELNT</sequence>
<name>A0ABU3LC50_9FLAO</name>
<protein>
    <recommendedName>
        <fullName evidence="8">Pantothenate synthetase</fullName>
        <shortName evidence="8">PS</shortName>
        <ecNumber evidence="8">6.3.2.1</ecNumber>
    </recommendedName>
    <alternativeName>
        <fullName evidence="8">Pantoate--beta-alanine ligase</fullName>
    </alternativeName>
    <alternativeName>
        <fullName evidence="8">Pantoate-activating enzyme</fullName>
    </alternativeName>
</protein>
<comment type="pathway">
    <text evidence="1 8">Cofactor biosynthesis; (R)-pantothenate biosynthesis; (R)-pantothenate from (R)-pantoate and beta-alanine: step 1/1.</text>
</comment>
<feature type="binding site" evidence="8">
    <location>
        <begin position="148"/>
        <end position="151"/>
    </location>
    <ligand>
        <name>ATP</name>
        <dbReference type="ChEBI" id="CHEBI:30616"/>
    </ligand>
</feature>
<dbReference type="PANTHER" id="PTHR21299:SF1">
    <property type="entry name" value="PANTOATE--BETA-ALANINE LIGASE"/>
    <property type="match status" value="1"/>
</dbReference>
<keyword evidence="8" id="KW-0963">Cytoplasm</keyword>
<dbReference type="Gene3D" id="3.30.1300.10">
    <property type="entry name" value="Pantoate-beta-alanine ligase, C-terminal domain"/>
    <property type="match status" value="1"/>
</dbReference>
<reference evidence="9 10" key="1">
    <citation type="submission" date="2023-09" db="EMBL/GenBank/DDBJ databases">
        <title>Novel taxa isolated from Blanes Bay.</title>
        <authorList>
            <person name="Rey-Velasco X."/>
            <person name="Lucena T."/>
        </authorList>
    </citation>
    <scope>NUCLEOTIDE SEQUENCE [LARGE SCALE GENOMIC DNA]</scope>
    <source>
        <strain evidence="9 10">S356</strain>
    </source>
</reference>
<feature type="binding site" evidence="8">
    <location>
        <begin position="185"/>
        <end position="188"/>
    </location>
    <ligand>
        <name>ATP</name>
        <dbReference type="ChEBI" id="CHEBI:30616"/>
    </ligand>
</feature>
<dbReference type="Gene3D" id="3.40.50.620">
    <property type="entry name" value="HUPs"/>
    <property type="match status" value="1"/>
</dbReference>
<comment type="function">
    <text evidence="8">Catalyzes the condensation of pantoate with beta-alanine in an ATP-dependent reaction via a pantoyl-adenylate intermediate.</text>
</comment>
<evidence type="ECO:0000313" key="10">
    <source>
        <dbReference type="Proteomes" id="UP001257277"/>
    </source>
</evidence>
<evidence type="ECO:0000256" key="7">
    <source>
        <dbReference type="ARBA" id="ARBA00048258"/>
    </source>
</evidence>
<feature type="binding site" evidence="8">
    <location>
        <position position="154"/>
    </location>
    <ligand>
        <name>(R)-pantoate</name>
        <dbReference type="ChEBI" id="CHEBI:15980"/>
    </ligand>
</feature>
<comment type="subunit">
    <text evidence="8">Homodimer.</text>
</comment>
<evidence type="ECO:0000256" key="8">
    <source>
        <dbReference type="HAMAP-Rule" id="MF_00158"/>
    </source>
</evidence>
<keyword evidence="6 8" id="KW-0067">ATP-binding</keyword>
<evidence type="ECO:0000256" key="1">
    <source>
        <dbReference type="ARBA" id="ARBA00004990"/>
    </source>
</evidence>
<keyword evidence="5 8" id="KW-0547">Nucleotide-binding</keyword>
<dbReference type="EC" id="6.3.2.1" evidence="8"/>
<keyword evidence="10" id="KW-1185">Reference proteome</keyword>
<evidence type="ECO:0000256" key="3">
    <source>
        <dbReference type="ARBA" id="ARBA00022598"/>
    </source>
</evidence>
<keyword evidence="3 8" id="KW-0436">Ligase</keyword>
<comment type="catalytic activity">
    <reaction evidence="7 8">
        <text>(R)-pantoate + beta-alanine + ATP = (R)-pantothenate + AMP + diphosphate + H(+)</text>
        <dbReference type="Rhea" id="RHEA:10912"/>
        <dbReference type="ChEBI" id="CHEBI:15378"/>
        <dbReference type="ChEBI" id="CHEBI:15980"/>
        <dbReference type="ChEBI" id="CHEBI:29032"/>
        <dbReference type="ChEBI" id="CHEBI:30616"/>
        <dbReference type="ChEBI" id="CHEBI:33019"/>
        <dbReference type="ChEBI" id="CHEBI:57966"/>
        <dbReference type="ChEBI" id="CHEBI:456215"/>
        <dbReference type="EC" id="6.3.2.1"/>
    </reaction>
</comment>
<evidence type="ECO:0000313" key="9">
    <source>
        <dbReference type="EMBL" id="MDT7831296.1"/>
    </source>
</evidence>
<feature type="binding site" evidence="8">
    <location>
        <position position="61"/>
    </location>
    <ligand>
        <name>beta-alanine</name>
        <dbReference type="ChEBI" id="CHEBI:57966"/>
    </ligand>
</feature>
<dbReference type="PANTHER" id="PTHR21299">
    <property type="entry name" value="CYTIDYLATE KINASE/PANTOATE-BETA-ALANINE LIGASE"/>
    <property type="match status" value="1"/>
</dbReference>
<evidence type="ECO:0000256" key="4">
    <source>
        <dbReference type="ARBA" id="ARBA00022655"/>
    </source>
</evidence>
<dbReference type="InterPro" id="IPR042176">
    <property type="entry name" value="Pantoate_ligase_C"/>
</dbReference>
<dbReference type="EMBL" id="JAVTTO010000001">
    <property type="protein sequence ID" value="MDT7831296.1"/>
    <property type="molecule type" value="Genomic_DNA"/>
</dbReference>
<organism evidence="9 10">
    <name type="scientific">Asprobacillus argus</name>
    <dbReference type="NCBI Taxonomy" id="3076534"/>
    <lineage>
        <taxon>Bacteria</taxon>
        <taxon>Pseudomonadati</taxon>
        <taxon>Bacteroidota</taxon>
        <taxon>Flavobacteriia</taxon>
        <taxon>Flavobacteriales</taxon>
        <taxon>Flavobacteriaceae</taxon>
        <taxon>Asprobacillus</taxon>
    </lineage>
</organism>
<dbReference type="NCBIfam" id="TIGR00125">
    <property type="entry name" value="cyt_tran_rel"/>
    <property type="match status" value="1"/>
</dbReference>
<feature type="binding site" evidence="8">
    <location>
        <position position="61"/>
    </location>
    <ligand>
        <name>(R)-pantoate</name>
        <dbReference type="ChEBI" id="CHEBI:15980"/>
    </ligand>
</feature>
<dbReference type="Pfam" id="PF02569">
    <property type="entry name" value="Pantoate_ligase"/>
    <property type="match status" value="1"/>
</dbReference>
<gene>
    <name evidence="8 9" type="primary">panC</name>
    <name evidence="9" type="ORF">RQM59_02835</name>
</gene>